<evidence type="ECO:0000313" key="2">
    <source>
        <dbReference type="Proteomes" id="UP000604473"/>
    </source>
</evidence>
<evidence type="ECO:0000313" key="1">
    <source>
        <dbReference type="EMBL" id="MBL3609208.1"/>
    </source>
</evidence>
<gene>
    <name evidence="1" type="ORF">JMM60_10430</name>
</gene>
<comment type="caution">
    <text evidence="1">The sequence shown here is derived from an EMBL/GenBank/DDBJ whole genome shotgun (WGS) entry which is preliminary data.</text>
</comment>
<accession>A0ABS1RTH0</accession>
<dbReference type="RefSeq" id="WP_202249169.1">
    <property type="nucleotide sequence ID" value="NZ_JAESJJ010000012.1"/>
</dbReference>
<sequence>MEEAKETRRAFVDRIELAPAPESDGLTIDLHGALAALLRLATGGEGTDAN</sequence>
<keyword evidence="2" id="KW-1185">Reference proteome</keyword>
<name>A0ABS1RTH0_RHOSU</name>
<organism evidence="1 2">
    <name type="scientific">Rhodovulum sulfidophilum</name>
    <name type="common">Rhodobacter sulfidophilus</name>
    <dbReference type="NCBI Taxonomy" id="35806"/>
    <lineage>
        <taxon>Bacteria</taxon>
        <taxon>Pseudomonadati</taxon>
        <taxon>Pseudomonadota</taxon>
        <taxon>Alphaproteobacteria</taxon>
        <taxon>Rhodobacterales</taxon>
        <taxon>Paracoccaceae</taxon>
        <taxon>Rhodovulum</taxon>
    </lineage>
</organism>
<dbReference type="Proteomes" id="UP000604473">
    <property type="component" value="Unassembled WGS sequence"/>
</dbReference>
<proteinExistence type="predicted"/>
<protein>
    <submittedName>
        <fullName evidence="1">Uncharacterized protein</fullName>
    </submittedName>
</protein>
<dbReference type="EMBL" id="JAESJJ010000012">
    <property type="protein sequence ID" value="MBL3609208.1"/>
    <property type="molecule type" value="Genomic_DNA"/>
</dbReference>
<reference evidence="1 2" key="1">
    <citation type="submission" date="2021-01" db="EMBL/GenBank/DDBJ databases">
        <title>Draft genomes of Rhodovulum sulfidophilum.</title>
        <authorList>
            <person name="Guzman M.S."/>
        </authorList>
    </citation>
    <scope>NUCLEOTIDE SEQUENCE [LARGE SCALE GENOMIC DNA]</scope>
    <source>
        <strain evidence="1 2">AB35</strain>
    </source>
</reference>